<gene>
    <name evidence="2" type="ORF">IPJ27_19560</name>
</gene>
<protein>
    <recommendedName>
        <fullName evidence="4">Tetratricopeptide repeat protein</fullName>
    </recommendedName>
</protein>
<evidence type="ECO:0008006" key="4">
    <source>
        <dbReference type="Google" id="ProtNLM"/>
    </source>
</evidence>
<evidence type="ECO:0000256" key="1">
    <source>
        <dbReference type="SAM" id="MobiDB-lite"/>
    </source>
</evidence>
<evidence type="ECO:0000313" key="3">
    <source>
        <dbReference type="Proteomes" id="UP000697998"/>
    </source>
</evidence>
<sequence length="317" mass="35415">MTLDERRWQQKLARKRKAQANRKPSPPRSGTPSPAQAAQRPIHDSLIEKGLFKNGIGLVGFARAMPDGDVALSAFLVDVYCLGVKNAFYRVVSPAEWAEFLQRSELEKIHPSCLRKLVEGAVAYARDLGLPPHADYARAAQLFGTIEAAACPVRYTYGHDGKPFYVSGPNDTPAQSKRMVNMLTRRLGADGFHFMTATDIPAVAAPTADESADRVATWGYEITRDPIPEPEFERLPDAVQARINELHDEIQQAKPRRAVPALRALIEQHPEVPTPYNFLYAAYCKLGEHAEASRVLQQTRERFPDYLFGHISWPTNV</sequence>
<organism evidence="2 3">
    <name type="scientific">Candidatus Accumulibacter proximus</name>
    <dbReference type="NCBI Taxonomy" id="2954385"/>
    <lineage>
        <taxon>Bacteria</taxon>
        <taxon>Pseudomonadati</taxon>
        <taxon>Pseudomonadota</taxon>
        <taxon>Betaproteobacteria</taxon>
        <taxon>Candidatus Accumulibacter</taxon>
    </lineage>
</organism>
<evidence type="ECO:0000313" key="2">
    <source>
        <dbReference type="EMBL" id="MBK7676780.1"/>
    </source>
</evidence>
<dbReference type="AlphaFoldDB" id="A0A935Q0I1"/>
<comment type="caution">
    <text evidence="2">The sequence shown here is derived from an EMBL/GenBank/DDBJ whole genome shotgun (WGS) entry which is preliminary data.</text>
</comment>
<proteinExistence type="predicted"/>
<feature type="region of interest" description="Disordered" evidence="1">
    <location>
        <begin position="1"/>
        <end position="40"/>
    </location>
</feature>
<reference evidence="2 3" key="1">
    <citation type="submission" date="2020-10" db="EMBL/GenBank/DDBJ databases">
        <title>Connecting structure to function with the recovery of over 1000 high-quality activated sludge metagenome-assembled genomes encoding full-length rRNA genes using long-read sequencing.</title>
        <authorList>
            <person name="Singleton C.M."/>
            <person name="Petriglieri F."/>
            <person name="Kristensen J.M."/>
            <person name="Kirkegaard R.H."/>
            <person name="Michaelsen T.Y."/>
            <person name="Andersen M.H."/>
            <person name="Karst S.M."/>
            <person name="Dueholm M.S."/>
            <person name="Nielsen P.H."/>
            <person name="Albertsen M."/>
        </authorList>
    </citation>
    <scope>NUCLEOTIDE SEQUENCE [LARGE SCALE GENOMIC DNA]</scope>
    <source>
        <strain evidence="2">EsbW_18-Q3-R4-48_BATAC.285</strain>
    </source>
</reference>
<dbReference type="InterPro" id="IPR011990">
    <property type="entry name" value="TPR-like_helical_dom_sf"/>
</dbReference>
<dbReference type="SUPFAM" id="SSF48452">
    <property type="entry name" value="TPR-like"/>
    <property type="match status" value="1"/>
</dbReference>
<name>A0A935Q0I1_9PROT</name>
<dbReference type="EMBL" id="JADJMH010000023">
    <property type="protein sequence ID" value="MBK7676780.1"/>
    <property type="molecule type" value="Genomic_DNA"/>
</dbReference>
<accession>A0A935Q0I1</accession>
<dbReference type="Gene3D" id="1.25.40.10">
    <property type="entry name" value="Tetratricopeptide repeat domain"/>
    <property type="match status" value="1"/>
</dbReference>
<dbReference type="Proteomes" id="UP000697998">
    <property type="component" value="Unassembled WGS sequence"/>
</dbReference>